<organism evidence="1">
    <name type="scientific">White spot syndrome virus</name>
    <dbReference type="NCBI Taxonomy" id="342409"/>
    <lineage>
        <taxon>Viruses</taxon>
        <taxon>Viruses incertae sedis</taxon>
        <taxon>Naldaviricetes</taxon>
        <taxon>Nimaviridae</taxon>
        <taxon>Whispovirus</taxon>
    </lineage>
</organism>
<sequence>MARRYLLLLPIFKSSLLLLFIDLNKAMDEIGVFPTGSTISLPIDAFRIKSCLAFFTFLSDAALLPLVFHISDSVCISLNAFQINFSLLTFSTLT</sequence>
<accession>A0A2D3I5N3</accession>
<reference evidence="1" key="1">
    <citation type="journal article" date="2018" name="Aquaculture">
        <title>Complete genome sequence of a white spot syndrome virus associated with a disease incursion in Australia.</title>
        <authorList>
            <person name="Oakey J."/>
            <person name="Smith C.S."/>
        </authorList>
    </citation>
    <scope>NUCLEOTIDE SEQUENCE [LARGE SCALE GENOMIC DNA]</scope>
    <source>
        <strain evidence="1">WSSV-AU</strain>
    </source>
</reference>
<protein>
    <submittedName>
        <fullName evidence="1">ORF361</fullName>
    </submittedName>
</protein>
<name>A0A2D3I5N3_9VIRU</name>
<dbReference type="EMBL" id="MF768985">
    <property type="protein sequence ID" value="ATU83699.1"/>
    <property type="molecule type" value="Genomic_DNA"/>
</dbReference>
<evidence type="ECO:0000313" key="1">
    <source>
        <dbReference type="EMBL" id="ATU83699.1"/>
    </source>
</evidence>
<dbReference type="Proteomes" id="UP000267516">
    <property type="component" value="Segment"/>
</dbReference>
<proteinExistence type="predicted"/>